<proteinExistence type="predicted"/>
<sequence length="101" mass="11009">MWRMKAWDNLQGQLNKNLAAFGSQNQERAGLSSLDTAKGAGLDHRNLRVTKELMAEVLPLSYQDTASALLETSREKLGSEGAWPTSFLCFIAGEQPATVVA</sequence>
<gene>
    <name evidence="1" type="ORF">DUI87_05340</name>
</gene>
<accession>A0A3M0KXY0</accession>
<dbReference type="Proteomes" id="UP000269221">
    <property type="component" value="Unassembled WGS sequence"/>
</dbReference>
<evidence type="ECO:0000313" key="2">
    <source>
        <dbReference type="Proteomes" id="UP000269221"/>
    </source>
</evidence>
<dbReference type="OrthoDB" id="10578068at2759"/>
<protein>
    <submittedName>
        <fullName evidence="1">Uncharacterized protein</fullName>
    </submittedName>
</protein>
<comment type="caution">
    <text evidence="1">The sequence shown here is derived from an EMBL/GenBank/DDBJ whole genome shotgun (WGS) entry which is preliminary data.</text>
</comment>
<reference evidence="1 2" key="1">
    <citation type="submission" date="2018-07" db="EMBL/GenBank/DDBJ databases">
        <title>A high quality draft genome assembly of the barn swallow (H. rustica rustica).</title>
        <authorList>
            <person name="Formenti G."/>
            <person name="Chiara M."/>
            <person name="Poveda L."/>
            <person name="Francoijs K.-J."/>
            <person name="Bonisoli-Alquati A."/>
            <person name="Canova L."/>
            <person name="Gianfranceschi L."/>
            <person name="Horner D.S."/>
            <person name="Saino N."/>
        </authorList>
    </citation>
    <scope>NUCLEOTIDE SEQUENCE [LARGE SCALE GENOMIC DNA]</scope>
    <source>
        <strain evidence="1">Chelidonia</strain>
        <tissue evidence="1">Blood</tissue>
    </source>
</reference>
<dbReference type="EMBL" id="QRBI01000098">
    <property type="protein sequence ID" value="RMC17676.1"/>
    <property type="molecule type" value="Genomic_DNA"/>
</dbReference>
<keyword evidence="2" id="KW-1185">Reference proteome</keyword>
<name>A0A3M0KXY0_HIRRU</name>
<organism evidence="1 2">
    <name type="scientific">Hirundo rustica rustica</name>
    <dbReference type="NCBI Taxonomy" id="333673"/>
    <lineage>
        <taxon>Eukaryota</taxon>
        <taxon>Metazoa</taxon>
        <taxon>Chordata</taxon>
        <taxon>Craniata</taxon>
        <taxon>Vertebrata</taxon>
        <taxon>Euteleostomi</taxon>
        <taxon>Archelosauria</taxon>
        <taxon>Archosauria</taxon>
        <taxon>Dinosauria</taxon>
        <taxon>Saurischia</taxon>
        <taxon>Theropoda</taxon>
        <taxon>Coelurosauria</taxon>
        <taxon>Aves</taxon>
        <taxon>Neognathae</taxon>
        <taxon>Neoaves</taxon>
        <taxon>Telluraves</taxon>
        <taxon>Australaves</taxon>
        <taxon>Passeriformes</taxon>
        <taxon>Sylvioidea</taxon>
        <taxon>Hirundinidae</taxon>
        <taxon>Hirundo</taxon>
    </lineage>
</organism>
<evidence type="ECO:0000313" key="1">
    <source>
        <dbReference type="EMBL" id="RMC17676.1"/>
    </source>
</evidence>
<dbReference type="AlphaFoldDB" id="A0A3M0KXY0"/>